<dbReference type="InterPro" id="IPR058533">
    <property type="entry name" value="Cation_efflux_TM"/>
</dbReference>
<protein>
    <submittedName>
        <fullName evidence="12">Cation transporter</fullName>
    </submittedName>
</protein>
<sequence>MCVALVLVGVKVWAWSATGSISMLSSAADALVDVVASVVTFTGVRYAAQPADREHRYGHGKGEAVAAFVQAILLAGAALGLGAQSIVRLVTPVELEALSLGIWVVIGSTVTAAALVAVQTYVVKRTRSTAIAADRAHYMTDIAVNFGVLAALALDHVFGWTRSDSIGALLISAYMLWNARDMANESLAQLLDSELTDETREKIRATVLDCDRVQGMHDLRTRYGGDRVFVDFHVEVDGTLSVHDGHAVCDAVEQAVAELFPKADVTAHLEPTGLDDERLDEQVARNDRPAKPH</sequence>
<feature type="chain" id="PRO_5019772109" evidence="9">
    <location>
        <begin position="28"/>
        <end position="293"/>
    </location>
</feature>
<keyword evidence="9" id="KW-0732">Signal</keyword>
<keyword evidence="6 8" id="KW-0472">Membrane</keyword>
<evidence type="ECO:0000256" key="7">
    <source>
        <dbReference type="SAM" id="MobiDB-lite"/>
    </source>
</evidence>
<comment type="subcellular location">
    <subcellularLocation>
        <location evidence="1">Cell membrane</location>
        <topology evidence="1">Multi-pass membrane protein</topology>
    </subcellularLocation>
</comment>
<dbReference type="Pfam" id="PF16916">
    <property type="entry name" value="ZT_dimer"/>
    <property type="match status" value="1"/>
</dbReference>
<dbReference type="InterPro" id="IPR050291">
    <property type="entry name" value="CDF_Transporter"/>
</dbReference>
<accession>A0A494Y9U8</accession>
<gene>
    <name evidence="12" type="ORF">D7S86_03355</name>
</gene>
<dbReference type="GO" id="GO:0006882">
    <property type="term" value="P:intracellular zinc ion homeostasis"/>
    <property type="evidence" value="ECO:0007669"/>
    <property type="project" value="TreeGrafter"/>
</dbReference>
<evidence type="ECO:0000256" key="2">
    <source>
        <dbReference type="ARBA" id="ARBA00022448"/>
    </source>
</evidence>
<dbReference type="FunFam" id="3.30.70.1350:FF:000002">
    <property type="entry name" value="Ferrous-iron efflux pump FieF"/>
    <property type="match status" value="1"/>
</dbReference>
<keyword evidence="5 8" id="KW-1133">Transmembrane helix</keyword>
<dbReference type="GO" id="GO:0015341">
    <property type="term" value="F:zinc efflux antiporter activity"/>
    <property type="evidence" value="ECO:0007669"/>
    <property type="project" value="TreeGrafter"/>
</dbReference>
<proteinExistence type="predicted"/>
<evidence type="ECO:0000259" key="11">
    <source>
        <dbReference type="Pfam" id="PF16916"/>
    </source>
</evidence>
<feature type="domain" description="Cation efflux protein transmembrane" evidence="10">
    <location>
        <begin position="2"/>
        <end position="191"/>
    </location>
</feature>
<keyword evidence="13" id="KW-1185">Reference proteome</keyword>
<dbReference type="AlphaFoldDB" id="A0A494Y9U8"/>
<dbReference type="Gene3D" id="1.20.1510.10">
    <property type="entry name" value="Cation efflux protein transmembrane domain"/>
    <property type="match status" value="1"/>
</dbReference>
<keyword evidence="3" id="KW-1003">Cell membrane</keyword>
<dbReference type="Gene3D" id="3.30.70.1350">
    <property type="entry name" value="Cation efflux protein, cytoplasmic domain"/>
    <property type="match status" value="1"/>
</dbReference>
<feature type="transmembrane region" description="Helical" evidence="8">
    <location>
        <begin position="68"/>
        <end position="90"/>
    </location>
</feature>
<dbReference type="GO" id="GO:0015086">
    <property type="term" value="F:cadmium ion transmembrane transporter activity"/>
    <property type="evidence" value="ECO:0007669"/>
    <property type="project" value="TreeGrafter"/>
</dbReference>
<evidence type="ECO:0000256" key="6">
    <source>
        <dbReference type="ARBA" id="ARBA00023136"/>
    </source>
</evidence>
<dbReference type="SUPFAM" id="SSF161111">
    <property type="entry name" value="Cation efflux protein transmembrane domain-like"/>
    <property type="match status" value="1"/>
</dbReference>
<evidence type="ECO:0000256" key="5">
    <source>
        <dbReference type="ARBA" id="ARBA00022989"/>
    </source>
</evidence>
<dbReference type="GO" id="GO:0005886">
    <property type="term" value="C:plasma membrane"/>
    <property type="evidence" value="ECO:0007669"/>
    <property type="project" value="UniProtKB-SubCell"/>
</dbReference>
<dbReference type="NCBIfam" id="TIGR01297">
    <property type="entry name" value="CDF"/>
    <property type="match status" value="1"/>
</dbReference>
<evidence type="ECO:0000313" key="12">
    <source>
        <dbReference type="EMBL" id="RKP59404.1"/>
    </source>
</evidence>
<feature type="domain" description="Cation efflux protein cytoplasmic" evidence="11">
    <location>
        <begin position="196"/>
        <end position="271"/>
    </location>
</feature>
<dbReference type="Proteomes" id="UP000270342">
    <property type="component" value="Unassembled WGS sequence"/>
</dbReference>
<dbReference type="GO" id="GO:0015093">
    <property type="term" value="F:ferrous iron transmembrane transporter activity"/>
    <property type="evidence" value="ECO:0007669"/>
    <property type="project" value="TreeGrafter"/>
</dbReference>
<dbReference type="PANTHER" id="PTHR43840:SF41">
    <property type="entry name" value="CATION-EFFLUX PUMP FIEF"/>
    <property type="match status" value="1"/>
</dbReference>
<feature type="transmembrane region" description="Helical" evidence="8">
    <location>
        <begin position="102"/>
        <end position="123"/>
    </location>
</feature>
<feature type="transmembrane region" description="Helical" evidence="8">
    <location>
        <begin position="135"/>
        <end position="154"/>
    </location>
</feature>
<organism evidence="12 13">
    <name type="scientific">Pararobbsia silviterrae</name>
    <dbReference type="NCBI Taxonomy" id="1792498"/>
    <lineage>
        <taxon>Bacteria</taxon>
        <taxon>Pseudomonadati</taxon>
        <taxon>Pseudomonadota</taxon>
        <taxon>Betaproteobacteria</taxon>
        <taxon>Burkholderiales</taxon>
        <taxon>Burkholderiaceae</taxon>
        <taxon>Pararobbsia</taxon>
    </lineage>
</organism>
<comment type="caution">
    <text evidence="12">The sequence shown here is derived from an EMBL/GenBank/DDBJ whole genome shotgun (WGS) entry which is preliminary data.</text>
</comment>
<dbReference type="SUPFAM" id="SSF160240">
    <property type="entry name" value="Cation efflux protein cytoplasmic domain-like"/>
    <property type="match status" value="1"/>
</dbReference>
<evidence type="ECO:0000256" key="1">
    <source>
        <dbReference type="ARBA" id="ARBA00004651"/>
    </source>
</evidence>
<dbReference type="Pfam" id="PF01545">
    <property type="entry name" value="Cation_efflux"/>
    <property type="match status" value="1"/>
</dbReference>
<dbReference type="OrthoDB" id="9806522at2"/>
<dbReference type="InterPro" id="IPR027469">
    <property type="entry name" value="Cation_efflux_TMD_sf"/>
</dbReference>
<dbReference type="PANTHER" id="PTHR43840">
    <property type="entry name" value="MITOCHONDRIAL METAL TRANSPORTER 1-RELATED"/>
    <property type="match status" value="1"/>
</dbReference>
<evidence type="ECO:0000256" key="3">
    <source>
        <dbReference type="ARBA" id="ARBA00022475"/>
    </source>
</evidence>
<evidence type="ECO:0000256" key="4">
    <source>
        <dbReference type="ARBA" id="ARBA00022692"/>
    </source>
</evidence>
<dbReference type="InterPro" id="IPR027470">
    <property type="entry name" value="Cation_efflux_CTD"/>
</dbReference>
<dbReference type="InterPro" id="IPR036837">
    <property type="entry name" value="Cation_efflux_CTD_sf"/>
</dbReference>
<feature type="region of interest" description="Disordered" evidence="7">
    <location>
        <begin position="271"/>
        <end position="293"/>
    </location>
</feature>
<evidence type="ECO:0000313" key="13">
    <source>
        <dbReference type="Proteomes" id="UP000270342"/>
    </source>
</evidence>
<feature type="signal peptide" evidence="9">
    <location>
        <begin position="1"/>
        <end position="27"/>
    </location>
</feature>
<keyword evidence="4 8" id="KW-0812">Transmembrane</keyword>
<reference evidence="12 13" key="1">
    <citation type="submission" date="2018-10" db="EMBL/GenBank/DDBJ databases">
        <title>Robbsia sp. DHC34, isolated from soil.</title>
        <authorList>
            <person name="Gao Z.-H."/>
            <person name="Qiu L.-H."/>
        </authorList>
    </citation>
    <scope>NUCLEOTIDE SEQUENCE [LARGE SCALE GENOMIC DNA]</scope>
    <source>
        <strain evidence="12 13">DHC34</strain>
    </source>
</reference>
<name>A0A494Y9U8_9BURK</name>
<evidence type="ECO:0000259" key="10">
    <source>
        <dbReference type="Pfam" id="PF01545"/>
    </source>
</evidence>
<evidence type="ECO:0000256" key="8">
    <source>
        <dbReference type="SAM" id="Phobius"/>
    </source>
</evidence>
<feature type="compositionally biased region" description="Basic and acidic residues" evidence="7">
    <location>
        <begin position="280"/>
        <end position="293"/>
    </location>
</feature>
<dbReference type="InterPro" id="IPR002524">
    <property type="entry name" value="Cation_efflux"/>
</dbReference>
<evidence type="ECO:0000256" key="9">
    <source>
        <dbReference type="SAM" id="SignalP"/>
    </source>
</evidence>
<dbReference type="EMBL" id="RBZU01000001">
    <property type="protein sequence ID" value="RKP59404.1"/>
    <property type="molecule type" value="Genomic_DNA"/>
</dbReference>
<keyword evidence="2" id="KW-0813">Transport</keyword>